<feature type="region of interest" description="Disordered" evidence="1">
    <location>
        <begin position="34"/>
        <end position="55"/>
    </location>
</feature>
<keyword evidence="2" id="KW-1133">Transmembrane helix</keyword>
<name>A0ABY8EU13_MALFU</name>
<organism evidence="3 4">
    <name type="scientific">Malassezia furfur</name>
    <name type="common">Pityriasis versicolor infection agent</name>
    <name type="synonym">Pityrosporum furfur</name>
    <dbReference type="NCBI Taxonomy" id="55194"/>
    <lineage>
        <taxon>Eukaryota</taxon>
        <taxon>Fungi</taxon>
        <taxon>Dikarya</taxon>
        <taxon>Basidiomycota</taxon>
        <taxon>Ustilaginomycotina</taxon>
        <taxon>Malasseziomycetes</taxon>
        <taxon>Malasseziales</taxon>
        <taxon>Malasseziaceae</taxon>
        <taxon>Malassezia</taxon>
    </lineage>
</organism>
<evidence type="ECO:0000313" key="4">
    <source>
        <dbReference type="Proteomes" id="UP000818624"/>
    </source>
</evidence>
<keyword evidence="2" id="KW-0472">Membrane</keyword>
<sequence>MSVAATRAWSVAARGARRVPLRAAPPVRVAPRAAAPQGAPVRAASTHAGARPSRGGVSMRAGVLFVGLSALAVAFTTYGVWEYFVAFRVWPKELREPLRAALKAKNRGKFARSAKHFREAWDLARTLDPARLGGDVLLKTTGIAVALGDVLEQDKRPEEAAVVYADALDELLQRGAFATEHAAERTPQERMRAVALAQKLGDLAVGGTAVRAFDDGTAHRTSSAAEGYLSWSVSELMRLVQAGTPAGDAPLMLADLHLPPWVSAQELGGSVEALGAFYASHDIAEYAVPLYLQAISLLMPIRGDGAKRAPPTVAERCRAAILMNNLSQVLAQGKRPPAPDGAPAPSVAPLDQALAWAAKGLDLATITSYRAGFLAELPDEEREWLLRFSGFDPAKVGGVAPVVEAESEARLAQVRSQCLGTQFVLLYNLGMFHEMQGDVTTAKRLFARAMRQADALGLREARAQCARSLRRLNRSSA</sequence>
<dbReference type="EMBL" id="CP046237">
    <property type="protein sequence ID" value="WFD49088.1"/>
    <property type="molecule type" value="Genomic_DNA"/>
</dbReference>
<dbReference type="Gene3D" id="1.25.40.10">
    <property type="entry name" value="Tetratricopeptide repeat domain"/>
    <property type="match status" value="1"/>
</dbReference>
<keyword evidence="4" id="KW-1185">Reference proteome</keyword>
<keyword evidence="2" id="KW-0812">Transmembrane</keyword>
<evidence type="ECO:0000256" key="2">
    <source>
        <dbReference type="SAM" id="Phobius"/>
    </source>
</evidence>
<proteinExistence type="predicted"/>
<dbReference type="InterPro" id="IPR040201">
    <property type="entry name" value="Mrg3-like"/>
</dbReference>
<feature type="transmembrane region" description="Helical" evidence="2">
    <location>
        <begin position="61"/>
        <end position="81"/>
    </location>
</feature>
<dbReference type="PANTHER" id="PTHR28142:SF1">
    <property type="entry name" value="MITOCHONDRIAL INNER MEMBRANE I-AAA PROTEASE SUPERCOMPLEX SUBUNIT MGR3-RELATED"/>
    <property type="match status" value="1"/>
</dbReference>
<gene>
    <name evidence="3" type="ORF">GLX27_003766</name>
</gene>
<dbReference type="InterPro" id="IPR011990">
    <property type="entry name" value="TPR-like_helical_dom_sf"/>
</dbReference>
<evidence type="ECO:0000256" key="1">
    <source>
        <dbReference type="SAM" id="MobiDB-lite"/>
    </source>
</evidence>
<protein>
    <submittedName>
        <fullName evidence="3">Uncharacterized protein</fullName>
    </submittedName>
</protein>
<feature type="compositionally biased region" description="Low complexity" evidence="1">
    <location>
        <begin position="34"/>
        <end position="44"/>
    </location>
</feature>
<evidence type="ECO:0000313" key="3">
    <source>
        <dbReference type="EMBL" id="WFD49088.1"/>
    </source>
</evidence>
<dbReference type="PANTHER" id="PTHR28142">
    <property type="entry name" value="MITOCHONDRIAL INNER MEMBRANE I-AAA PROTEASE SUPERCOMPLEX SUBUNIT MGR3-RELATED"/>
    <property type="match status" value="1"/>
</dbReference>
<accession>A0ABY8EU13</accession>
<dbReference type="Proteomes" id="UP000818624">
    <property type="component" value="Chromosome 4"/>
</dbReference>
<reference evidence="3 4" key="1">
    <citation type="journal article" date="2020" name="Elife">
        <title>Loss of centromere function drives karyotype evolution in closely related Malassezia species.</title>
        <authorList>
            <person name="Sankaranarayanan S.R."/>
            <person name="Ianiri G."/>
            <person name="Coelho M.A."/>
            <person name="Reza M.H."/>
            <person name="Thimmappa B.C."/>
            <person name="Ganguly P."/>
            <person name="Vadnala R.N."/>
            <person name="Sun S."/>
            <person name="Siddharthan R."/>
            <person name="Tellgren-Roth C."/>
            <person name="Dawson T.L."/>
            <person name="Heitman J."/>
            <person name="Sanyal K."/>
        </authorList>
    </citation>
    <scope>NUCLEOTIDE SEQUENCE [LARGE SCALE GENOMIC DNA]</scope>
    <source>
        <strain evidence="3">CBS14141</strain>
    </source>
</reference>